<dbReference type="AlphaFoldDB" id="A0A927MNB8"/>
<sequence>MLLVTGATGTVGRPLVDALIDAGVKVRAVSRNPLAAAMPAGVDVAEGDPSRPHSIAAALHGVTTVFLNPAALGGSAGELLALARERGVRRVVLLSALAVEAQAQPPNLIATHHRAVEDALLASDLDWVILRPGMFAANTLLQWAAQIRAGNIVRGPFASSTDAPIHESDLAAVAARALLDDERSGQRILLTGPQSLTREQMVATIGQVIGRPLRYQEIPAEAAKRNMVAHGMPEQMVDTMLSLWAAGAGHPAAVETGVQSVLGRRPRSYAEWVADHAAAFTG</sequence>
<dbReference type="InterPro" id="IPR036291">
    <property type="entry name" value="NAD(P)-bd_dom_sf"/>
</dbReference>
<accession>A0A927MNB8</accession>
<keyword evidence="3" id="KW-1185">Reference proteome</keyword>
<dbReference type="InterPro" id="IPR051604">
    <property type="entry name" value="Ergot_Alk_Oxidoreductase"/>
</dbReference>
<evidence type="ECO:0000313" key="3">
    <source>
        <dbReference type="Proteomes" id="UP000638648"/>
    </source>
</evidence>
<dbReference type="PANTHER" id="PTHR43162:SF1">
    <property type="entry name" value="PRESTALK A DIFFERENTIATION PROTEIN A"/>
    <property type="match status" value="1"/>
</dbReference>
<dbReference type="PANTHER" id="PTHR43162">
    <property type="match status" value="1"/>
</dbReference>
<dbReference type="InterPro" id="IPR016040">
    <property type="entry name" value="NAD(P)-bd_dom"/>
</dbReference>
<dbReference type="EMBL" id="JADBEM010000001">
    <property type="protein sequence ID" value="MBE1603861.1"/>
    <property type="molecule type" value="Genomic_DNA"/>
</dbReference>
<name>A0A927MNB8_9ACTN</name>
<dbReference type="Proteomes" id="UP000638648">
    <property type="component" value="Unassembled WGS sequence"/>
</dbReference>
<protein>
    <submittedName>
        <fullName evidence="2">Uncharacterized protein YbjT (DUF2867 family)</fullName>
    </submittedName>
</protein>
<reference evidence="2" key="1">
    <citation type="submission" date="2020-10" db="EMBL/GenBank/DDBJ databases">
        <title>Sequencing the genomes of 1000 actinobacteria strains.</title>
        <authorList>
            <person name="Klenk H.-P."/>
        </authorList>
    </citation>
    <scope>NUCLEOTIDE SEQUENCE</scope>
    <source>
        <strain evidence="2">DSM 45354</strain>
    </source>
</reference>
<dbReference type="Gene3D" id="3.40.50.720">
    <property type="entry name" value="NAD(P)-binding Rossmann-like Domain"/>
    <property type="match status" value="1"/>
</dbReference>
<proteinExistence type="predicted"/>
<dbReference type="SUPFAM" id="SSF51735">
    <property type="entry name" value="NAD(P)-binding Rossmann-fold domains"/>
    <property type="match status" value="1"/>
</dbReference>
<organism evidence="2 3">
    <name type="scientific">Actinopolymorpha pittospori</name>
    <dbReference type="NCBI Taxonomy" id="648752"/>
    <lineage>
        <taxon>Bacteria</taxon>
        <taxon>Bacillati</taxon>
        <taxon>Actinomycetota</taxon>
        <taxon>Actinomycetes</taxon>
        <taxon>Propionibacteriales</taxon>
        <taxon>Actinopolymorphaceae</taxon>
        <taxon>Actinopolymorpha</taxon>
    </lineage>
</organism>
<comment type="caution">
    <text evidence="2">The sequence shown here is derived from an EMBL/GenBank/DDBJ whole genome shotgun (WGS) entry which is preliminary data.</text>
</comment>
<evidence type="ECO:0000259" key="1">
    <source>
        <dbReference type="Pfam" id="PF13460"/>
    </source>
</evidence>
<evidence type="ECO:0000313" key="2">
    <source>
        <dbReference type="EMBL" id="MBE1603861.1"/>
    </source>
</evidence>
<feature type="domain" description="NAD(P)-binding" evidence="1">
    <location>
        <begin position="6"/>
        <end position="180"/>
    </location>
</feature>
<gene>
    <name evidence="2" type="ORF">HEB94_000709</name>
</gene>
<dbReference type="Pfam" id="PF13460">
    <property type="entry name" value="NAD_binding_10"/>
    <property type="match status" value="1"/>
</dbReference>
<dbReference type="RefSeq" id="WP_192748567.1">
    <property type="nucleotide sequence ID" value="NZ_BAABJL010000073.1"/>
</dbReference>